<evidence type="ECO:0000313" key="5">
    <source>
        <dbReference type="Proteomes" id="UP000247005"/>
    </source>
</evidence>
<evidence type="ECO:0000259" key="1">
    <source>
        <dbReference type="Pfam" id="PF05229"/>
    </source>
</evidence>
<dbReference type="Proteomes" id="UP000237073">
    <property type="component" value="Unassembled WGS sequence"/>
</dbReference>
<feature type="domain" description="Spore coat protein U/FanG" evidence="1">
    <location>
        <begin position="35"/>
        <end position="178"/>
    </location>
</feature>
<proteinExistence type="predicted"/>
<organism evidence="3 5">
    <name type="scientific">Superficieibacter electus</name>
    <dbReference type="NCBI Taxonomy" id="2022662"/>
    <lineage>
        <taxon>Bacteria</taxon>
        <taxon>Pseudomonadati</taxon>
        <taxon>Pseudomonadota</taxon>
        <taxon>Gammaproteobacteria</taxon>
        <taxon>Enterobacterales</taxon>
        <taxon>Enterobacteriaceae</taxon>
        <taxon>Superficieibacter</taxon>
    </lineage>
</organism>
<sequence length="181" mass="18875">MQRNKKGLQAEAGGSLRLFLLLGLFFPCAQALAITTQTFQVNASVVRGCSVVAGTGGEWGTLNFGSHSGVASGAVNTQFVPNTALSLACTPGVELTMSINGGQHYDSVRHMQRAQGTERVPYRLYSNSSLAANSEIGLNQAVSVSVSDASNIALTLFGVAQLSGFSPAGVYSDQLTVTLSW</sequence>
<dbReference type="EMBL" id="PQGE01000008">
    <property type="protein sequence ID" value="POP44987.1"/>
    <property type="molecule type" value="Genomic_DNA"/>
</dbReference>
<dbReference type="InterPro" id="IPR053167">
    <property type="entry name" value="Spore_coat_component"/>
</dbReference>
<dbReference type="AlphaFoldDB" id="A0A2P5GPB9"/>
<protein>
    <submittedName>
        <fullName evidence="3">Fimbrial protein</fullName>
    </submittedName>
</protein>
<dbReference type="SMART" id="SM00972">
    <property type="entry name" value="SCPU"/>
    <property type="match status" value="1"/>
</dbReference>
<dbReference type="PANTHER" id="PTHR37089:SF3">
    <property type="entry name" value="EXPORTED PROTEIN"/>
    <property type="match status" value="1"/>
</dbReference>
<dbReference type="Pfam" id="PF05229">
    <property type="entry name" value="SCPU"/>
    <property type="match status" value="1"/>
</dbReference>
<evidence type="ECO:0000313" key="2">
    <source>
        <dbReference type="EMBL" id="POP44987.1"/>
    </source>
</evidence>
<dbReference type="OrthoDB" id="6506871at2"/>
<gene>
    <name evidence="3" type="ORF">CHU32_13995</name>
    <name evidence="2" type="ORF">CHU33_11070</name>
</gene>
<dbReference type="InterPro" id="IPR007893">
    <property type="entry name" value="Spore_coat_U/FanG"/>
</dbReference>
<dbReference type="RefSeq" id="WP_103676132.1">
    <property type="nucleotide sequence ID" value="NZ_PQGD01000010.1"/>
</dbReference>
<accession>A0A2P5GPB9</accession>
<dbReference type="PANTHER" id="PTHR37089">
    <property type="entry name" value="PROTEIN U-RELATED"/>
    <property type="match status" value="1"/>
</dbReference>
<name>A0A2P5GPB9_9ENTR</name>
<dbReference type="Proteomes" id="UP000247005">
    <property type="component" value="Unassembled WGS sequence"/>
</dbReference>
<reference evidence="4 5" key="1">
    <citation type="submission" date="2018-01" db="EMBL/GenBank/DDBJ databases">
        <title>Superficieibacter electus gen. nov., sp. nov., an extended-spectrum beta-lactamase possessing member of the Enterobacteriaceae family, isolated from intensive care unit surfaces.</title>
        <authorList>
            <person name="Potter R.F."/>
            <person name="D'Souza A.W."/>
        </authorList>
    </citation>
    <scope>NUCLEOTIDE SEQUENCE [LARGE SCALE GENOMIC DNA]</scope>
    <source>
        <strain evidence="3 5">BP-1</strain>
        <strain evidence="2 4">BP-2</strain>
    </source>
</reference>
<comment type="caution">
    <text evidence="3">The sequence shown here is derived from an EMBL/GenBank/DDBJ whole genome shotgun (WGS) entry which is preliminary data.</text>
</comment>
<evidence type="ECO:0000313" key="4">
    <source>
        <dbReference type="Proteomes" id="UP000237073"/>
    </source>
</evidence>
<keyword evidence="4" id="KW-1185">Reference proteome</keyword>
<evidence type="ECO:0000313" key="3">
    <source>
        <dbReference type="EMBL" id="POP48374.1"/>
    </source>
</evidence>
<dbReference type="EMBL" id="PQGD01000010">
    <property type="protein sequence ID" value="POP48374.1"/>
    <property type="molecule type" value="Genomic_DNA"/>
</dbReference>